<name>A0ABZ0EU55_9BURK</name>
<accession>A0ABZ0EU55</accession>
<dbReference type="EMBL" id="CP136513">
    <property type="protein sequence ID" value="WOD19914.1"/>
    <property type="molecule type" value="Genomic_DNA"/>
</dbReference>
<feature type="compositionally biased region" description="Low complexity" evidence="1">
    <location>
        <begin position="110"/>
        <end position="160"/>
    </location>
</feature>
<gene>
    <name evidence="3" type="ORF">RW095_27275</name>
</gene>
<feature type="signal peptide" evidence="2">
    <location>
        <begin position="1"/>
        <end position="42"/>
    </location>
</feature>
<feature type="compositionally biased region" description="Low complexity" evidence="1">
    <location>
        <begin position="169"/>
        <end position="204"/>
    </location>
</feature>
<dbReference type="PANTHER" id="PTHR21180:SF32">
    <property type="entry name" value="ENDONUCLEASE_EXONUCLEASE_PHOSPHATASE FAMILY DOMAIN-CONTAINING PROTEIN 1"/>
    <property type="match status" value="1"/>
</dbReference>
<keyword evidence="2" id="KW-0732">Signal</keyword>
<organism evidence="3 4">
    <name type="scientific">Paraburkholderia kirstenboschensis</name>
    <dbReference type="NCBI Taxonomy" id="1245436"/>
    <lineage>
        <taxon>Bacteria</taxon>
        <taxon>Pseudomonadati</taxon>
        <taxon>Pseudomonadota</taxon>
        <taxon>Betaproteobacteria</taxon>
        <taxon>Burkholderiales</taxon>
        <taxon>Burkholderiaceae</taxon>
        <taxon>Paraburkholderia</taxon>
    </lineage>
</organism>
<dbReference type="PANTHER" id="PTHR21180">
    <property type="entry name" value="ENDONUCLEASE/EXONUCLEASE/PHOSPHATASE FAMILY DOMAIN-CONTAINING PROTEIN 1"/>
    <property type="match status" value="1"/>
</dbReference>
<dbReference type="Gene3D" id="1.10.150.280">
    <property type="entry name" value="AF1531-like domain"/>
    <property type="match status" value="1"/>
</dbReference>
<dbReference type="Pfam" id="PF12836">
    <property type="entry name" value="HHH_3"/>
    <property type="match status" value="1"/>
</dbReference>
<protein>
    <submittedName>
        <fullName evidence="3">Helix-hairpin-helix domain-containing protein</fullName>
    </submittedName>
</protein>
<keyword evidence="4" id="KW-1185">Reference proteome</keyword>
<dbReference type="Proteomes" id="UP001302652">
    <property type="component" value="Chromosome 1"/>
</dbReference>
<feature type="region of interest" description="Disordered" evidence="1">
    <location>
        <begin position="106"/>
        <end position="225"/>
    </location>
</feature>
<feature type="compositionally biased region" description="Basic residues" evidence="1">
    <location>
        <begin position="205"/>
        <end position="214"/>
    </location>
</feature>
<feature type="chain" id="PRO_5045387895" evidence="2">
    <location>
        <begin position="43"/>
        <end position="225"/>
    </location>
</feature>
<sequence length="225" mass="21522">MTLCVVRSRLTFALNGVLAMLKKLVMLCVALALSLSAGFAAAVEVNSADQAALESVKGIGPAHAKAIIEERTKNGPFKDADDLATRVKGIGSKSVVNLEAAGLTINGSSTPPTGAKPAAKSTATKTAPAANTPANTTATTTATTTAIPAAPADASGTKASKSSKKKAKAAASDATAASAPAAAATAPAAPAAAASAPADASGAKASKKKAKKSKAASAAAASGGA</sequence>
<evidence type="ECO:0000256" key="2">
    <source>
        <dbReference type="SAM" id="SignalP"/>
    </source>
</evidence>
<feature type="compositionally biased region" description="Low complexity" evidence="1">
    <location>
        <begin position="215"/>
        <end position="225"/>
    </location>
</feature>
<evidence type="ECO:0000256" key="1">
    <source>
        <dbReference type="SAM" id="MobiDB-lite"/>
    </source>
</evidence>
<proteinExistence type="predicted"/>
<reference evidence="3 4" key="1">
    <citation type="submission" date="2023-10" db="EMBL/GenBank/DDBJ databases">
        <title>Surface-active antibiotics is a multifunctional adaptation for post-fire microbes.</title>
        <authorList>
            <person name="Liu M.D."/>
            <person name="Du Y."/>
            <person name="Koupaei S.K."/>
            <person name="Kim N.R."/>
            <person name="Zhang W."/>
            <person name="Traxler M.F."/>
        </authorList>
    </citation>
    <scope>NUCLEOTIDE SEQUENCE [LARGE SCALE GENOMIC DNA]</scope>
    <source>
        <strain evidence="3 4">F3</strain>
    </source>
</reference>
<evidence type="ECO:0000313" key="3">
    <source>
        <dbReference type="EMBL" id="WOD19914.1"/>
    </source>
</evidence>
<dbReference type="InterPro" id="IPR051675">
    <property type="entry name" value="Endo/Exo/Phosphatase_dom_1"/>
</dbReference>
<dbReference type="SUPFAM" id="SSF47781">
    <property type="entry name" value="RuvA domain 2-like"/>
    <property type="match status" value="1"/>
</dbReference>
<evidence type="ECO:0000313" key="4">
    <source>
        <dbReference type="Proteomes" id="UP001302652"/>
    </source>
</evidence>
<dbReference type="InterPro" id="IPR010994">
    <property type="entry name" value="RuvA_2-like"/>
</dbReference>